<evidence type="ECO:0000313" key="2">
    <source>
        <dbReference type="Proteomes" id="UP000053617"/>
    </source>
</evidence>
<dbReference type="EMBL" id="KN847480">
    <property type="protein sequence ID" value="KIX02925.1"/>
    <property type="molecule type" value="Genomic_DNA"/>
</dbReference>
<dbReference type="HOGENOM" id="CLU_1950008_0_0_1"/>
<dbReference type="GeneID" id="25296939"/>
<accession>A0A0D2J204</accession>
<dbReference type="OrthoDB" id="4180607at2759"/>
<keyword evidence="2" id="KW-1185">Reference proteome</keyword>
<dbReference type="Proteomes" id="UP000053617">
    <property type="component" value="Unassembled WGS sequence"/>
</dbReference>
<proteinExistence type="predicted"/>
<protein>
    <submittedName>
        <fullName evidence="1">Rhinocladiella mackenziei CBS 650.93 unplaced genomic scaffold supercont1.6, whole genome shotgun sequence</fullName>
    </submittedName>
</protein>
<dbReference type="RefSeq" id="XP_013270061.1">
    <property type="nucleotide sequence ID" value="XM_013414607.1"/>
</dbReference>
<dbReference type="AlphaFoldDB" id="A0A0D2J204"/>
<sequence length="129" mass="14571">MVWSYLLRKTERWVLKRFHGHEHIRQLVDGIEEPAALVLKRMGDTALEASKLKNRESLDLGFVANGITNALHEAGIVHTDISEAAPCSLQSRSANAFQNILHLSWVTVVMPFGWISKPILRIWQGKTAM</sequence>
<dbReference type="VEuPathDB" id="FungiDB:Z518_08868"/>
<gene>
    <name evidence="1" type="ORF">Z518_08868</name>
</gene>
<organism evidence="1 2">
    <name type="scientific">Rhinocladiella mackenziei CBS 650.93</name>
    <dbReference type="NCBI Taxonomy" id="1442369"/>
    <lineage>
        <taxon>Eukaryota</taxon>
        <taxon>Fungi</taxon>
        <taxon>Dikarya</taxon>
        <taxon>Ascomycota</taxon>
        <taxon>Pezizomycotina</taxon>
        <taxon>Eurotiomycetes</taxon>
        <taxon>Chaetothyriomycetidae</taxon>
        <taxon>Chaetothyriales</taxon>
        <taxon>Herpotrichiellaceae</taxon>
        <taxon>Rhinocladiella</taxon>
    </lineage>
</organism>
<reference evidence="1 2" key="1">
    <citation type="submission" date="2015-01" db="EMBL/GenBank/DDBJ databases">
        <title>The Genome Sequence of Rhinocladiella mackenzie CBS 650.93.</title>
        <authorList>
            <consortium name="The Broad Institute Genomics Platform"/>
            <person name="Cuomo C."/>
            <person name="de Hoog S."/>
            <person name="Gorbushina A."/>
            <person name="Stielow B."/>
            <person name="Teixiera M."/>
            <person name="Abouelleil A."/>
            <person name="Chapman S.B."/>
            <person name="Priest M."/>
            <person name="Young S.K."/>
            <person name="Wortman J."/>
            <person name="Nusbaum C."/>
            <person name="Birren B."/>
        </authorList>
    </citation>
    <scope>NUCLEOTIDE SEQUENCE [LARGE SCALE GENOMIC DNA]</scope>
    <source>
        <strain evidence="1 2">CBS 650.93</strain>
    </source>
</reference>
<evidence type="ECO:0000313" key="1">
    <source>
        <dbReference type="EMBL" id="KIX02925.1"/>
    </source>
</evidence>
<name>A0A0D2J204_9EURO</name>